<feature type="domain" description="HTH cro/C1-type" evidence="1">
    <location>
        <begin position="13"/>
        <end position="69"/>
    </location>
</feature>
<reference evidence="2 3" key="1">
    <citation type="submission" date="2020-08" db="EMBL/GenBank/DDBJ databases">
        <title>Sequencing the genomes of 1000 actinobacteria strains.</title>
        <authorList>
            <person name="Klenk H.-P."/>
        </authorList>
    </citation>
    <scope>NUCLEOTIDE SEQUENCE [LARGE SCALE GENOMIC DNA]</scope>
    <source>
        <strain evidence="2 3">DSM 45809</strain>
    </source>
</reference>
<dbReference type="GO" id="GO:0003677">
    <property type="term" value="F:DNA binding"/>
    <property type="evidence" value="ECO:0007669"/>
    <property type="project" value="InterPro"/>
</dbReference>
<dbReference type="SUPFAM" id="SSF48452">
    <property type="entry name" value="TPR-like"/>
    <property type="match status" value="1"/>
</dbReference>
<dbReference type="Pfam" id="PF13560">
    <property type="entry name" value="HTH_31"/>
    <property type="match status" value="1"/>
</dbReference>
<keyword evidence="3" id="KW-1185">Reference proteome</keyword>
<accession>A0A7W7H4M9</accession>
<gene>
    <name evidence="2" type="ORF">BJY16_007404</name>
</gene>
<protein>
    <submittedName>
        <fullName evidence="2">Transcriptional regulator with XRE-family HTH domain</fullName>
    </submittedName>
</protein>
<name>A0A7W7H4M9_9ACTN</name>
<dbReference type="InterPro" id="IPR010982">
    <property type="entry name" value="Lambda_DNA-bd_dom_sf"/>
</dbReference>
<proteinExistence type="predicted"/>
<dbReference type="SUPFAM" id="SSF47413">
    <property type="entry name" value="lambda repressor-like DNA-binding domains"/>
    <property type="match status" value="1"/>
</dbReference>
<dbReference type="CDD" id="cd00093">
    <property type="entry name" value="HTH_XRE"/>
    <property type="match status" value="1"/>
</dbReference>
<dbReference type="AlphaFoldDB" id="A0A7W7H4M9"/>
<evidence type="ECO:0000313" key="3">
    <source>
        <dbReference type="Proteomes" id="UP000546162"/>
    </source>
</evidence>
<dbReference type="InterPro" id="IPR011990">
    <property type="entry name" value="TPR-like_helical_dom_sf"/>
</dbReference>
<dbReference type="RefSeq" id="WP_185044174.1">
    <property type="nucleotide sequence ID" value="NZ_BAABFG010000005.1"/>
</dbReference>
<dbReference type="PROSITE" id="PS50943">
    <property type="entry name" value="HTH_CROC1"/>
    <property type="match status" value="1"/>
</dbReference>
<dbReference type="InterPro" id="IPR001387">
    <property type="entry name" value="Cro/C1-type_HTH"/>
</dbReference>
<dbReference type="SMART" id="SM00530">
    <property type="entry name" value="HTH_XRE"/>
    <property type="match status" value="1"/>
</dbReference>
<evidence type="ECO:0000259" key="1">
    <source>
        <dbReference type="PROSITE" id="PS50943"/>
    </source>
</evidence>
<dbReference type="Gene3D" id="1.10.260.40">
    <property type="entry name" value="lambda repressor-like DNA-binding domains"/>
    <property type="match status" value="1"/>
</dbReference>
<dbReference type="Gene3D" id="1.25.40.10">
    <property type="entry name" value="Tetratricopeptide repeat domain"/>
    <property type="match status" value="1"/>
</dbReference>
<dbReference type="Proteomes" id="UP000546162">
    <property type="component" value="Unassembled WGS sequence"/>
</dbReference>
<comment type="caution">
    <text evidence="2">The sequence shown here is derived from an EMBL/GenBank/DDBJ whole genome shotgun (WGS) entry which is preliminary data.</text>
</comment>
<evidence type="ECO:0000313" key="2">
    <source>
        <dbReference type="EMBL" id="MBB4743945.1"/>
    </source>
</evidence>
<sequence>MTSPDENLFGMRLRALRERSGKSRAVLAGLVGRSPDWVKHLETGRIMQPRLPMLIHLAEALDVDDLSDLTGTPGIPLSSTTKAAVTGTDVVTAALLKPITSAYHAIPVAELVGRVDMAWQTWHRTSTERTAIAGVLPDLVAVARATVLAANGLDQRRARVELARVYHLVQLLNAYQPAEQLSWLSADRAFSAAQEADDPVAVAIAAWYYAHLYRSSGQTDLAVDVLTDALGQLEPGELPDTRAVWGQVHLGLALAHAKAGRAGAAWRHWDTAADVARSLGSTYHHPWLMYGVTAVDIYRVTIETDLARFGEAEQAAKKVALRTLPSHTRRAFFLIEQARQRRSQKDDVGVLYHLAKALRESHDTTKHHPVARAAVAELVDRPGVVGEDARELALVIGLGGDGGYVG</sequence>
<organism evidence="2 3">
    <name type="scientific">Actinoplanes octamycinicus</name>
    <dbReference type="NCBI Taxonomy" id="135948"/>
    <lineage>
        <taxon>Bacteria</taxon>
        <taxon>Bacillati</taxon>
        <taxon>Actinomycetota</taxon>
        <taxon>Actinomycetes</taxon>
        <taxon>Micromonosporales</taxon>
        <taxon>Micromonosporaceae</taxon>
        <taxon>Actinoplanes</taxon>
    </lineage>
</organism>
<dbReference type="EMBL" id="JACHNB010000001">
    <property type="protein sequence ID" value="MBB4743945.1"/>
    <property type="molecule type" value="Genomic_DNA"/>
</dbReference>